<organism evidence="2 3">
    <name type="scientific">Pseudosulfitobacter pseudonitzschiae</name>
    <dbReference type="NCBI Taxonomy" id="1402135"/>
    <lineage>
        <taxon>Bacteria</taxon>
        <taxon>Pseudomonadati</taxon>
        <taxon>Pseudomonadota</taxon>
        <taxon>Alphaproteobacteria</taxon>
        <taxon>Rhodobacterales</taxon>
        <taxon>Roseobacteraceae</taxon>
        <taxon>Pseudosulfitobacter</taxon>
    </lineage>
</organism>
<sequence>MAQILKRLTITLGIGVVAPVAHAQDAMQDPLFGAQVFQLNLGIAAPANSLQETLTYPNGGGATILTTGSLDFGTGGRAEISYSRPWGDASRFYVELAGMRAIGEETILIVGPAATFPGSYDDGYQLPTGYSVATDVKTEMAFLKAGREWAMNDTWRASAGVQVGQVSQEFQAESFDTALVSSRTLTATGSNQLFGVQGGLSHYVPLNEKTALRSTMTLGVMTNSYDYAYRNIETTGGATEQAADASGNSTAFSAGVSVALEHQMTTNGYLSFKVGVGGLFNVVNAADTFLDPAGTASTAKIDHDSIVSSYVTVGYVFRF</sequence>
<dbReference type="AlphaFoldDB" id="A0A221JZ67"/>
<dbReference type="OrthoDB" id="7847251at2"/>
<evidence type="ECO:0000256" key="1">
    <source>
        <dbReference type="SAM" id="SignalP"/>
    </source>
</evidence>
<feature type="signal peptide" evidence="1">
    <location>
        <begin position="1"/>
        <end position="23"/>
    </location>
</feature>
<proteinExistence type="predicted"/>
<evidence type="ECO:0000313" key="3">
    <source>
        <dbReference type="Proteomes" id="UP000199754"/>
    </source>
</evidence>
<dbReference type="EMBL" id="CP022415">
    <property type="protein sequence ID" value="ASM72041.1"/>
    <property type="molecule type" value="Genomic_DNA"/>
</dbReference>
<evidence type="ECO:0000313" key="2">
    <source>
        <dbReference type="EMBL" id="ASM72041.1"/>
    </source>
</evidence>
<name>A0A221JZ67_9RHOB</name>
<dbReference type="RefSeq" id="WP_089420002.1">
    <property type="nucleotide sequence ID" value="NZ_CP022415.1"/>
</dbReference>
<protein>
    <recommendedName>
        <fullName evidence="4">MltA-interacting protein MipA</fullName>
    </recommendedName>
</protein>
<reference evidence="2 3" key="1">
    <citation type="submission" date="2017-07" db="EMBL/GenBank/DDBJ databases">
        <title>Genome Sequence of Sulfitobacter pseudonitzschiae Strain SMR1 Isolated from a culture of the Diatom Skeletonema marinoi.</title>
        <authorList>
            <person name="Topel M."/>
            <person name="Pinder M.I.M."/>
            <person name="Johansson O.N."/>
            <person name="Kourtchenko O."/>
            <person name="Godhe A."/>
            <person name="Clarke A.K."/>
        </authorList>
    </citation>
    <scope>NUCLEOTIDE SEQUENCE [LARGE SCALE GENOMIC DNA]</scope>
    <source>
        <strain evidence="2 3">SMR1</strain>
    </source>
</reference>
<dbReference type="KEGG" id="spse:SULPSESMR1_01219"/>
<accession>A0A221JZ67</accession>
<gene>
    <name evidence="2" type="ORF">SULPSESMR1_01219</name>
</gene>
<keyword evidence="1" id="KW-0732">Signal</keyword>
<feature type="chain" id="PRO_5012578336" description="MltA-interacting protein MipA" evidence="1">
    <location>
        <begin position="24"/>
        <end position="319"/>
    </location>
</feature>
<dbReference type="Proteomes" id="UP000199754">
    <property type="component" value="Chromosome"/>
</dbReference>
<keyword evidence="3" id="KW-1185">Reference proteome</keyword>
<evidence type="ECO:0008006" key="4">
    <source>
        <dbReference type="Google" id="ProtNLM"/>
    </source>
</evidence>